<feature type="transmembrane region" description="Helical" evidence="3">
    <location>
        <begin position="156"/>
        <end position="174"/>
    </location>
</feature>
<dbReference type="InterPro" id="IPR001867">
    <property type="entry name" value="OmpR/PhoB-type_DNA-bd"/>
</dbReference>
<evidence type="ECO:0000256" key="1">
    <source>
        <dbReference type="ARBA" id="ARBA00023125"/>
    </source>
</evidence>
<evidence type="ECO:0000256" key="2">
    <source>
        <dbReference type="PROSITE-ProRule" id="PRU01091"/>
    </source>
</evidence>
<dbReference type="PROSITE" id="PS51755">
    <property type="entry name" value="OMPR_PHOB"/>
    <property type="match status" value="1"/>
</dbReference>
<accession>A0A1S8CFY8</accession>
<keyword evidence="3" id="KW-1133">Transmembrane helix</keyword>
<dbReference type="Proteomes" id="UP000216021">
    <property type="component" value="Unassembled WGS sequence"/>
</dbReference>
<organism evidence="5 6">
    <name type="scientific">Serratia oryzae</name>
    <dbReference type="NCBI Taxonomy" id="2034155"/>
    <lineage>
        <taxon>Bacteria</taxon>
        <taxon>Pseudomonadati</taxon>
        <taxon>Pseudomonadota</taxon>
        <taxon>Gammaproteobacteria</taxon>
        <taxon>Enterobacterales</taxon>
        <taxon>Yersiniaceae</taxon>
        <taxon>Serratia</taxon>
    </lineage>
</organism>
<keyword evidence="1 2" id="KW-0238">DNA-binding</keyword>
<protein>
    <recommendedName>
        <fullName evidence="4">OmpR/PhoB-type domain-containing protein</fullName>
    </recommendedName>
</protein>
<keyword evidence="3" id="KW-0472">Membrane</keyword>
<feature type="domain" description="OmpR/PhoB-type" evidence="4">
    <location>
        <begin position="7"/>
        <end position="112"/>
    </location>
</feature>
<gene>
    <name evidence="5" type="ORF">BMI79_17980</name>
</gene>
<dbReference type="STRING" id="2034155.BMI79_17980"/>
<name>A0A1S8CFY8_9GAMM</name>
<dbReference type="SMART" id="SM00862">
    <property type="entry name" value="Trans_reg_C"/>
    <property type="match status" value="1"/>
</dbReference>
<dbReference type="InterPro" id="IPR036388">
    <property type="entry name" value="WH-like_DNA-bd_sf"/>
</dbReference>
<evidence type="ECO:0000259" key="4">
    <source>
        <dbReference type="PROSITE" id="PS51755"/>
    </source>
</evidence>
<comment type="caution">
    <text evidence="5">The sequence shown here is derived from an EMBL/GenBank/DDBJ whole genome shotgun (WGS) entry which is preliminary data.</text>
</comment>
<reference evidence="5 6" key="1">
    <citation type="submission" date="2016-11" db="EMBL/GenBank/DDBJ databases">
        <title>Rahnella oryzae sp. nov., isolated from rice root.</title>
        <authorList>
            <person name="Zhang X.-X."/>
            <person name="Zhang J."/>
        </authorList>
    </citation>
    <scope>NUCLEOTIDE SEQUENCE [LARGE SCALE GENOMIC DNA]</scope>
    <source>
        <strain evidence="5 6">J11-6</strain>
    </source>
</reference>
<sequence>MIGVAMSKVYLIDNSVIFNPELHYLRRHLMTSPQDIVQLNAPTSRCFEILLANRYSVISQKVLFESVWGKQGAYVSANTLYQNISLLRKALKSLDLDGIVKTISKQGIVIADTVSVQEIENDNVDLSLPSATLATVSPTAEIAQSTGIQKWLTSNLFLGILVTLALGLVTLFILENHQHQSHMGYFNHYSQFTEINGCAIFKPEMDNSEERYLSFVKNYPIPCAAQSKVYLTMPRAKPQVSMLICDKDILTPGVRCHSYNLLREVNYD</sequence>
<feature type="DNA-binding region" description="OmpR/PhoB-type" evidence="2">
    <location>
        <begin position="7"/>
        <end position="112"/>
    </location>
</feature>
<keyword evidence="6" id="KW-1185">Reference proteome</keyword>
<proteinExistence type="predicted"/>
<dbReference type="GO" id="GO:0000160">
    <property type="term" value="P:phosphorelay signal transduction system"/>
    <property type="evidence" value="ECO:0007669"/>
    <property type="project" value="InterPro"/>
</dbReference>
<dbReference type="GO" id="GO:0006355">
    <property type="term" value="P:regulation of DNA-templated transcription"/>
    <property type="evidence" value="ECO:0007669"/>
    <property type="project" value="InterPro"/>
</dbReference>
<dbReference type="SUPFAM" id="SSF46894">
    <property type="entry name" value="C-terminal effector domain of the bipartite response regulators"/>
    <property type="match status" value="1"/>
</dbReference>
<dbReference type="InterPro" id="IPR016032">
    <property type="entry name" value="Sig_transdc_resp-reg_C-effctor"/>
</dbReference>
<keyword evidence="3" id="KW-0812">Transmembrane</keyword>
<evidence type="ECO:0000256" key="3">
    <source>
        <dbReference type="SAM" id="Phobius"/>
    </source>
</evidence>
<evidence type="ECO:0000313" key="5">
    <source>
        <dbReference type="EMBL" id="OMQ20636.1"/>
    </source>
</evidence>
<dbReference type="GO" id="GO:0003677">
    <property type="term" value="F:DNA binding"/>
    <property type="evidence" value="ECO:0007669"/>
    <property type="project" value="UniProtKB-UniRule"/>
</dbReference>
<evidence type="ECO:0000313" key="6">
    <source>
        <dbReference type="Proteomes" id="UP000216021"/>
    </source>
</evidence>
<dbReference type="Gene3D" id="1.10.10.10">
    <property type="entry name" value="Winged helix-like DNA-binding domain superfamily/Winged helix DNA-binding domain"/>
    <property type="match status" value="1"/>
</dbReference>
<dbReference type="EMBL" id="MOXD01000011">
    <property type="protein sequence ID" value="OMQ20636.1"/>
    <property type="molecule type" value="Genomic_DNA"/>
</dbReference>
<dbReference type="Pfam" id="PF00486">
    <property type="entry name" value="Trans_reg_C"/>
    <property type="match status" value="1"/>
</dbReference>
<dbReference type="AlphaFoldDB" id="A0A1S8CFY8"/>